<name>A0A5S3NAG4_9FLAO</name>
<keyword evidence="3" id="KW-1185">Reference proteome</keyword>
<evidence type="ECO:0000259" key="1">
    <source>
        <dbReference type="Pfam" id="PF04607"/>
    </source>
</evidence>
<evidence type="ECO:0000313" key="2">
    <source>
        <dbReference type="EMBL" id="TMM32260.1"/>
    </source>
</evidence>
<dbReference type="Proteomes" id="UP000307140">
    <property type="component" value="Unassembled WGS sequence"/>
</dbReference>
<dbReference type="InterPro" id="IPR007685">
    <property type="entry name" value="RelA_SpoT"/>
</dbReference>
<dbReference type="SUPFAM" id="SSF81301">
    <property type="entry name" value="Nucleotidyltransferase"/>
    <property type="match status" value="1"/>
</dbReference>
<evidence type="ECO:0000313" key="3">
    <source>
        <dbReference type="Proteomes" id="UP000307140"/>
    </source>
</evidence>
<comment type="caution">
    <text evidence="2">The sequence shown here is derived from an EMBL/GenBank/DDBJ whole genome shotgun (WGS) entry which is preliminary data.</text>
</comment>
<sequence>MSLIENELSKIDFIVTQFDSDRNVDYKSNMENITNKIKVIIDKFAKSYRLVSSNSVRDIKHYTFISRIKESESLREKFVRNNLHIPFNEFIDSEFDTEDPDLIQNVKKTLLKIDDLIGIKILTDLDTDCAKMFELIKSSEFEKAAKAQDIVLNKEDILKQPVSMKNGLKIYKIKGTFDKFNFELQIKSKIISAWGDMEHSIFYKDYAISPVRDTAQTSMNHVGKLLYQIDDFVESIRSANKDYTKNANALHFLQWIETNYSHKIKALLNNISYGFNSISELLYAVYNHLKISDEVAKNELKFNHFHLTIANDGISKQYLNSRNEIFEFKILESIVQSWLLKEQNINQDNLLENTNIFINTLIDSTSEFLIVTNTGYDFDEMKELVTNYYEIGLSFECSAKFILNLKKLNNFLELTYILNDLSEGLLESNKLALIKNCVFIQNYDGDINKYVDTNPLNVDKNNLKLIVIQMIDELKKNSKKEKKFDQLMKSLQKINDSIN</sequence>
<dbReference type="AlphaFoldDB" id="A0A5S3NAG4"/>
<dbReference type="Pfam" id="PF04607">
    <property type="entry name" value="RelA_SpoT"/>
    <property type="match status" value="1"/>
</dbReference>
<feature type="domain" description="RelA/SpoT" evidence="1">
    <location>
        <begin position="66"/>
        <end position="205"/>
    </location>
</feature>
<dbReference type="Gene3D" id="3.30.460.10">
    <property type="entry name" value="Beta Polymerase, domain 2"/>
    <property type="match status" value="1"/>
</dbReference>
<protein>
    <recommendedName>
        <fullName evidence="1">RelA/SpoT domain-containing protein</fullName>
    </recommendedName>
</protein>
<accession>A0A5S3NAG4</accession>
<reference evidence="2 3" key="1">
    <citation type="submission" date="2019-05" db="EMBL/GenBank/DDBJ databases">
        <title>Polaribacter aestuariivivens sp. nov., isolated from a tidal flat.</title>
        <authorList>
            <person name="Yoon J.-H."/>
        </authorList>
    </citation>
    <scope>NUCLEOTIDE SEQUENCE [LARGE SCALE GENOMIC DNA]</scope>
    <source>
        <strain evidence="2 3">DBTF-3</strain>
    </source>
</reference>
<dbReference type="RefSeq" id="WP_138534472.1">
    <property type="nucleotide sequence ID" value="NZ_VANR01000001.1"/>
</dbReference>
<proteinExistence type="predicted"/>
<dbReference type="InterPro" id="IPR043519">
    <property type="entry name" value="NT_sf"/>
</dbReference>
<dbReference type="EMBL" id="VANR01000001">
    <property type="protein sequence ID" value="TMM32260.1"/>
    <property type="molecule type" value="Genomic_DNA"/>
</dbReference>
<gene>
    <name evidence="2" type="ORF">FDT66_02000</name>
</gene>
<dbReference type="GO" id="GO:0015969">
    <property type="term" value="P:guanosine tetraphosphate metabolic process"/>
    <property type="evidence" value="ECO:0007669"/>
    <property type="project" value="InterPro"/>
</dbReference>
<dbReference type="OrthoDB" id="1694513at2"/>
<organism evidence="2 3">
    <name type="scientific">Polaribacter aestuariivivens</name>
    <dbReference type="NCBI Taxonomy" id="2304626"/>
    <lineage>
        <taxon>Bacteria</taxon>
        <taxon>Pseudomonadati</taxon>
        <taxon>Bacteroidota</taxon>
        <taxon>Flavobacteriia</taxon>
        <taxon>Flavobacteriales</taxon>
        <taxon>Flavobacteriaceae</taxon>
    </lineage>
</organism>